<evidence type="ECO:0000313" key="3">
    <source>
        <dbReference type="Proteomes" id="UP000815325"/>
    </source>
</evidence>
<feature type="region of interest" description="Disordered" evidence="1">
    <location>
        <begin position="168"/>
        <end position="189"/>
    </location>
</feature>
<protein>
    <submittedName>
        <fullName evidence="2">Uncharacterized protein</fullName>
    </submittedName>
</protein>
<name>A0ABQ7GEC6_DUNSA</name>
<evidence type="ECO:0000256" key="1">
    <source>
        <dbReference type="SAM" id="MobiDB-lite"/>
    </source>
</evidence>
<dbReference type="EMBL" id="MU069839">
    <property type="protein sequence ID" value="KAF5832954.1"/>
    <property type="molecule type" value="Genomic_DNA"/>
</dbReference>
<proteinExistence type="predicted"/>
<accession>A0ABQ7GEC6</accession>
<reference evidence="2" key="1">
    <citation type="submission" date="2017-08" db="EMBL/GenBank/DDBJ databases">
        <authorList>
            <person name="Polle J.E."/>
            <person name="Barry K."/>
            <person name="Cushman J."/>
            <person name="Schmutz J."/>
            <person name="Tran D."/>
            <person name="Hathwaick L.T."/>
            <person name="Yim W.C."/>
            <person name="Jenkins J."/>
            <person name="Mckie-Krisberg Z.M."/>
            <person name="Prochnik S."/>
            <person name="Lindquist E."/>
            <person name="Dockter R.B."/>
            <person name="Adam C."/>
            <person name="Molina H."/>
            <person name="Bunkerborg J."/>
            <person name="Jin E."/>
            <person name="Buchheim M."/>
            <person name="Magnuson J."/>
        </authorList>
    </citation>
    <scope>NUCLEOTIDE SEQUENCE</scope>
    <source>
        <strain evidence="2">CCAP 19/18</strain>
    </source>
</reference>
<sequence>MSKKQPPDGYKLPPLELGTVIEALQPRSGQLVRHTLPIRVVDDADHDVVYGEFYVRQTPQPVAMALLPIGPAFQAAIAAAAVEARGVEVTLRHVGSGMPEVIAASIQDGSGGAGSKRGRGGTSGHEDGSRAGSSSGGRGSGAARTMKQGWLSLPPALAAAAAAAAGSTSMGGAAGGAPGSGGPSDAPTLPAVNGWAVTDKPPASQRTKINWWHDRVVLDSPLEVRAKVPFQLHFMLLDQLDIPVRASEHAQHHITATATTSLTPTGAMVTKRTMSAEIVGGWQWNLEDKGGPPVHSVMVQVSGVGAGHLHLQSEDVRVVEGATCSSTLLLSLPVLVSSGPVAAHGMQLSSPTPLCTISALTAAHAGDAQPGGEAGNMRGSKRRRGNGTEGELAEVADAPAAEEAMDMDRPGNASTSAATVAAAAGAAGAAEDGTLADVFSIKGLLSCCASPTAVHQLQRQAAKSACGQQLQALLPGLPPDAAHVRGMVMHAYDGGSVVVAISLHDQNGCLVSQDGKLDIVPLEGWMPGLEIQSVATGAPRGGSSSSSSSGGGRLLHCKRGCTTFTLKVPPSLAVRTRDSLPQRLLIKPCAPYESALPLVLEVVLSPGDYPTHLALLSAPELDSQWTGEPLIFKLSNLSSPNSSSQSGPYMPRLQVEVRNGSGEAVHLSKLGPVKATLRCCWLQRQTSSESAQQQHQEGLEPYQPHVDAQGHVVWVEELPTIHTQDSPQGITQGGSQRMVVWREVERNSGWCSQPGRPRWEPGSCMAVWEQDTLPVPRQADAFRLAVCAADLPIIITHFVEVESALPHHVALVDTEGQQHQQQGQHLRSLPSLPVDVEGRDLQVVTRAHLTPHTLRSPRVTVTAKDVHGNAVNLPVGTVFDLLVVQKEQQEQQQQQQQLEWVVDRIIVPTIKVGKT</sequence>
<gene>
    <name evidence="2" type="ORF">DUNSADRAFT_11000</name>
</gene>
<feature type="compositionally biased region" description="Gly residues" evidence="1">
    <location>
        <begin position="109"/>
        <end position="123"/>
    </location>
</feature>
<keyword evidence="3" id="KW-1185">Reference proteome</keyword>
<dbReference type="Proteomes" id="UP000815325">
    <property type="component" value="Unassembled WGS sequence"/>
</dbReference>
<feature type="region of interest" description="Disordered" evidence="1">
    <location>
        <begin position="105"/>
        <end position="144"/>
    </location>
</feature>
<feature type="compositionally biased region" description="Gly residues" evidence="1">
    <location>
        <begin position="172"/>
        <end position="182"/>
    </location>
</feature>
<organism evidence="2 3">
    <name type="scientific">Dunaliella salina</name>
    <name type="common">Green alga</name>
    <name type="synonym">Protococcus salinus</name>
    <dbReference type="NCBI Taxonomy" id="3046"/>
    <lineage>
        <taxon>Eukaryota</taxon>
        <taxon>Viridiplantae</taxon>
        <taxon>Chlorophyta</taxon>
        <taxon>core chlorophytes</taxon>
        <taxon>Chlorophyceae</taxon>
        <taxon>CS clade</taxon>
        <taxon>Chlamydomonadales</taxon>
        <taxon>Dunaliellaceae</taxon>
        <taxon>Dunaliella</taxon>
    </lineage>
</organism>
<feature type="region of interest" description="Disordered" evidence="1">
    <location>
        <begin position="366"/>
        <end position="399"/>
    </location>
</feature>
<comment type="caution">
    <text evidence="2">The sequence shown here is derived from an EMBL/GenBank/DDBJ whole genome shotgun (WGS) entry which is preliminary data.</text>
</comment>
<evidence type="ECO:0000313" key="2">
    <source>
        <dbReference type="EMBL" id="KAF5832954.1"/>
    </source>
</evidence>